<dbReference type="OrthoDB" id="9808281at2"/>
<dbReference type="InterPro" id="IPR008278">
    <property type="entry name" value="4-PPantetheinyl_Trfase_dom"/>
</dbReference>
<name>A0A5S3V721_9GAMM</name>
<evidence type="ECO:0000313" key="4">
    <source>
        <dbReference type="EMBL" id="TMO73323.1"/>
    </source>
</evidence>
<comment type="caution">
    <text evidence="3">The sequence shown here is derived from an EMBL/GenBank/DDBJ whole genome shotgun (WGS) entry which is preliminary data.</text>
</comment>
<evidence type="ECO:0000313" key="6">
    <source>
        <dbReference type="Proteomes" id="UP000307217"/>
    </source>
</evidence>
<keyword evidence="1" id="KW-0808">Transferase</keyword>
<dbReference type="Proteomes" id="UP000307164">
    <property type="component" value="Unassembled WGS sequence"/>
</dbReference>
<dbReference type="AlphaFoldDB" id="A0A5S3V721"/>
<dbReference type="GO" id="GO:0008897">
    <property type="term" value="F:holo-[acyl-carrier-protein] synthase activity"/>
    <property type="evidence" value="ECO:0007669"/>
    <property type="project" value="InterPro"/>
</dbReference>
<evidence type="ECO:0000256" key="1">
    <source>
        <dbReference type="ARBA" id="ARBA00022679"/>
    </source>
</evidence>
<gene>
    <name evidence="3" type="ORF">CWC19_13495</name>
    <name evidence="4" type="ORF">CWC20_13490</name>
</gene>
<proteinExistence type="predicted"/>
<evidence type="ECO:0000259" key="2">
    <source>
        <dbReference type="Pfam" id="PF01648"/>
    </source>
</evidence>
<reference evidence="3" key="3">
    <citation type="submission" date="2019-09" db="EMBL/GenBank/DDBJ databases">
        <title>Co-occurence of chitin degradation, pigmentation and bioactivity in marine Pseudoalteromonas.</title>
        <authorList>
            <person name="Sonnenschein E.C."/>
            <person name="Bech P.K."/>
        </authorList>
    </citation>
    <scope>NUCLEOTIDE SEQUENCE</scope>
    <source>
        <strain evidence="3">S3790</strain>
        <strain evidence="4">S3895</strain>
    </source>
</reference>
<feature type="domain" description="4'-phosphopantetheinyl transferase" evidence="2">
    <location>
        <begin position="119"/>
        <end position="211"/>
    </location>
</feature>
<dbReference type="InterPro" id="IPR037143">
    <property type="entry name" value="4-PPantetheinyl_Trfase_dom_sf"/>
</dbReference>
<sequence>MLSHLTASTNSDVYAVYLPQLMLRLKVPAIQQQLMSNLSADELATYHNFIYKKPALSWLGARLAAKWLLKKYQCHNITTKQLSLVKNTQGAPFCAISGQPIGISHTSDLAIAALSESPFGVDTEHQSRFDTAPEPWFSKDELSQGDVQVIPSATQLWCFKEALYKAVGTGPFVTFCQTVRISAWHTNRVIIATNPYTELTHWRRHTWQLHNHDILLTEPIYD</sequence>
<dbReference type="Pfam" id="PF01648">
    <property type="entry name" value="ACPS"/>
    <property type="match status" value="1"/>
</dbReference>
<dbReference type="Proteomes" id="UP000307217">
    <property type="component" value="Unassembled WGS sequence"/>
</dbReference>
<reference evidence="5 6" key="2">
    <citation type="submission" date="2019-06" db="EMBL/GenBank/DDBJ databases">
        <title>Co-occurence of chitin degradation, pigmentation and bioactivity in marine Pseudoalteromonas.</title>
        <authorList>
            <person name="Sonnenschein E.C."/>
            <person name="Bech P.K."/>
        </authorList>
    </citation>
    <scope>NUCLEOTIDE SEQUENCE [LARGE SCALE GENOMIC DNA]</scope>
    <source>
        <strain evidence="6">S3790</strain>
        <strain evidence="5">S3895</strain>
    </source>
</reference>
<dbReference type="SUPFAM" id="SSF56214">
    <property type="entry name" value="4'-phosphopantetheinyl transferase"/>
    <property type="match status" value="2"/>
</dbReference>
<evidence type="ECO:0000313" key="3">
    <source>
        <dbReference type="EMBL" id="TMO67550.1"/>
    </source>
</evidence>
<dbReference type="EMBL" id="PNBX01000055">
    <property type="protein sequence ID" value="TMO67550.1"/>
    <property type="molecule type" value="Genomic_DNA"/>
</dbReference>
<dbReference type="EMBL" id="PNBW01000062">
    <property type="protein sequence ID" value="TMO73323.1"/>
    <property type="molecule type" value="Genomic_DNA"/>
</dbReference>
<reference evidence="5 6" key="1">
    <citation type="submission" date="2018-01" db="EMBL/GenBank/DDBJ databases">
        <authorList>
            <person name="Paulsen S."/>
            <person name="Gram L.K."/>
        </authorList>
    </citation>
    <scope>NUCLEOTIDE SEQUENCE [LARGE SCALE GENOMIC DNA]</scope>
    <source>
        <strain evidence="3 6">S3790</strain>
        <strain evidence="4 5">S3895</strain>
    </source>
</reference>
<dbReference type="GO" id="GO:0000287">
    <property type="term" value="F:magnesium ion binding"/>
    <property type="evidence" value="ECO:0007669"/>
    <property type="project" value="InterPro"/>
</dbReference>
<organism evidence="3 6">
    <name type="scientific">Pseudoalteromonas aurantia</name>
    <dbReference type="NCBI Taxonomy" id="43654"/>
    <lineage>
        <taxon>Bacteria</taxon>
        <taxon>Pseudomonadati</taxon>
        <taxon>Pseudomonadota</taxon>
        <taxon>Gammaproteobacteria</taxon>
        <taxon>Alteromonadales</taxon>
        <taxon>Pseudoalteromonadaceae</taxon>
        <taxon>Pseudoalteromonas</taxon>
    </lineage>
</organism>
<evidence type="ECO:0000313" key="5">
    <source>
        <dbReference type="Proteomes" id="UP000307164"/>
    </source>
</evidence>
<keyword evidence="5" id="KW-1185">Reference proteome</keyword>
<dbReference type="Gene3D" id="3.90.470.20">
    <property type="entry name" value="4'-phosphopantetheinyl transferase domain"/>
    <property type="match status" value="2"/>
</dbReference>
<accession>A0A5S3V721</accession>
<protein>
    <recommendedName>
        <fullName evidence="2">4'-phosphopantetheinyl transferase domain-containing protein</fullName>
    </recommendedName>
</protein>
<dbReference type="RefSeq" id="WP_138592351.1">
    <property type="nucleotide sequence ID" value="NZ_PNBW01000062.1"/>
</dbReference>